<evidence type="ECO:0000313" key="3">
    <source>
        <dbReference type="EMBL" id="CAD6237141.1"/>
    </source>
</evidence>
<feature type="region of interest" description="Disordered" evidence="1">
    <location>
        <begin position="1"/>
        <end position="53"/>
    </location>
</feature>
<feature type="domain" description="DUF6598" evidence="2">
    <location>
        <begin position="119"/>
        <end position="258"/>
    </location>
</feature>
<dbReference type="EMBL" id="CAJGYO010000006">
    <property type="protein sequence ID" value="CAD6237141.1"/>
    <property type="molecule type" value="Genomic_DNA"/>
</dbReference>
<dbReference type="AlphaFoldDB" id="A0A811P9F7"/>
<dbReference type="InterPro" id="IPR046533">
    <property type="entry name" value="DUF6598"/>
</dbReference>
<gene>
    <name evidence="3" type="ORF">NCGR_LOCUS24814</name>
</gene>
<evidence type="ECO:0000313" key="4">
    <source>
        <dbReference type="Proteomes" id="UP000604825"/>
    </source>
</evidence>
<evidence type="ECO:0000256" key="1">
    <source>
        <dbReference type="SAM" id="MobiDB-lite"/>
    </source>
</evidence>
<feature type="compositionally biased region" description="Basic and acidic residues" evidence="1">
    <location>
        <begin position="1"/>
        <end position="11"/>
    </location>
</feature>
<evidence type="ECO:0000259" key="2">
    <source>
        <dbReference type="Pfam" id="PF20241"/>
    </source>
</evidence>
<comment type="caution">
    <text evidence="3">The sequence shown here is derived from an EMBL/GenBank/DDBJ whole genome shotgun (WGS) entry which is preliminary data.</text>
</comment>
<dbReference type="Pfam" id="PF20241">
    <property type="entry name" value="DUF6598"/>
    <property type="match status" value="1"/>
</dbReference>
<dbReference type="PANTHER" id="PTHR33065">
    <property type="entry name" value="OS07G0486400 PROTEIN"/>
    <property type="match status" value="1"/>
</dbReference>
<accession>A0A811P9F7</accession>
<keyword evidence="4" id="KW-1185">Reference proteome</keyword>
<dbReference type="PANTHER" id="PTHR33065:SF132">
    <property type="entry name" value="OS12G0535200 PROTEIN"/>
    <property type="match status" value="1"/>
</dbReference>
<proteinExistence type="predicted"/>
<name>A0A811P9F7_9POAL</name>
<protein>
    <recommendedName>
        <fullName evidence="2">DUF6598 domain-containing protein</fullName>
    </recommendedName>
</protein>
<dbReference type="Proteomes" id="UP000604825">
    <property type="component" value="Unassembled WGS sequence"/>
</dbReference>
<sequence length="268" mass="29401">MEPISNRKGENDLGYPEKGNHGTGEEMVAQQGEEGPVTKKPRVEVEVEDEDEEGLTNLKSFRKNWLKVMSPFVGPLEAITGTEIGPKHYTESGPPRFGGIDYDALEIFSLKATEIKEVIGSSPSEEKLLSAAIFRYDNNSYGARSSAGQVQTRIVSAKPNTIELKYSHLKVPLEATIEIHHSEGSSDFRGLFFAHMEYMGEEKITLLDSSDCNVTVGSDGSIPLARCVVIVDDQAKLTLGVKAWQGENGQDAGVVRWEFMFIGQCLAS</sequence>
<organism evidence="3 4">
    <name type="scientific">Miscanthus lutarioriparius</name>
    <dbReference type="NCBI Taxonomy" id="422564"/>
    <lineage>
        <taxon>Eukaryota</taxon>
        <taxon>Viridiplantae</taxon>
        <taxon>Streptophyta</taxon>
        <taxon>Embryophyta</taxon>
        <taxon>Tracheophyta</taxon>
        <taxon>Spermatophyta</taxon>
        <taxon>Magnoliopsida</taxon>
        <taxon>Liliopsida</taxon>
        <taxon>Poales</taxon>
        <taxon>Poaceae</taxon>
        <taxon>PACMAD clade</taxon>
        <taxon>Panicoideae</taxon>
        <taxon>Andropogonodae</taxon>
        <taxon>Andropogoneae</taxon>
        <taxon>Saccharinae</taxon>
        <taxon>Miscanthus</taxon>
    </lineage>
</organism>
<reference evidence="3" key="1">
    <citation type="submission" date="2020-10" db="EMBL/GenBank/DDBJ databases">
        <authorList>
            <person name="Han B."/>
            <person name="Lu T."/>
            <person name="Zhao Q."/>
            <person name="Huang X."/>
            <person name="Zhao Y."/>
        </authorList>
    </citation>
    <scope>NUCLEOTIDE SEQUENCE</scope>
</reference>
<dbReference type="OrthoDB" id="667227at2759"/>